<gene>
    <name evidence="1" type="ORF">rCG_38077</name>
</gene>
<organism evidence="1 2">
    <name type="scientific">Rattus norvegicus</name>
    <name type="common">Rat</name>
    <dbReference type="NCBI Taxonomy" id="10116"/>
    <lineage>
        <taxon>Eukaryota</taxon>
        <taxon>Metazoa</taxon>
        <taxon>Chordata</taxon>
        <taxon>Craniata</taxon>
        <taxon>Vertebrata</taxon>
        <taxon>Euteleostomi</taxon>
        <taxon>Mammalia</taxon>
        <taxon>Eutheria</taxon>
        <taxon>Euarchontoglires</taxon>
        <taxon>Glires</taxon>
        <taxon>Rodentia</taxon>
        <taxon>Myomorpha</taxon>
        <taxon>Muroidea</taxon>
        <taxon>Muridae</taxon>
        <taxon>Murinae</taxon>
        <taxon>Rattus</taxon>
    </lineage>
</organism>
<name>A6IV10_RAT</name>
<proteinExistence type="predicted"/>
<dbReference type="AlphaFoldDB" id="A6IV10"/>
<dbReference type="Proteomes" id="UP000234681">
    <property type="component" value="Chromosome X"/>
</dbReference>
<sequence>MIFFHVHVDVWIKILKRLTQNYSEIWDFLNILRGSCFLAQAGLELVVLLIRGLLMCVSPHPAKMCLLKSHSCCLVIWEKQLEMRSEGEPCQTTVPCFKDFLSSHSEDCFQLQVRVKPATQP</sequence>
<evidence type="ECO:0000313" key="2">
    <source>
        <dbReference type="Proteomes" id="UP000234681"/>
    </source>
</evidence>
<dbReference type="EMBL" id="CH473969">
    <property type="protein sequence ID" value="EDM07170.1"/>
    <property type="molecule type" value="Genomic_DNA"/>
</dbReference>
<accession>A6IV10</accession>
<protein>
    <submittedName>
        <fullName evidence="1">RCG38077</fullName>
    </submittedName>
</protein>
<reference evidence="1 2" key="1">
    <citation type="submission" date="2005-09" db="EMBL/GenBank/DDBJ databases">
        <authorList>
            <person name="Mural R.J."/>
            <person name="Li P.W."/>
            <person name="Adams M.D."/>
            <person name="Amanatides P.G."/>
            <person name="Baden-Tillson H."/>
            <person name="Barnstead M."/>
            <person name="Chin S.H."/>
            <person name="Dew I."/>
            <person name="Evans C.A."/>
            <person name="Ferriera S."/>
            <person name="Flanigan M."/>
            <person name="Fosler C."/>
            <person name="Glodek A."/>
            <person name="Gu Z."/>
            <person name="Holt R.A."/>
            <person name="Jennings D."/>
            <person name="Kraft C.L."/>
            <person name="Lu F."/>
            <person name="Nguyen T."/>
            <person name="Nusskern D.R."/>
            <person name="Pfannkoch C.M."/>
            <person name="Sitter C."/>
            <person name="Sutton G.G."/>
            <person name="Venter J.C."/>
            <person name="Wang Z."/>
            <person name="Woodage T."/>
            <person name="Zheng X.H."/>
            <person name="Zhong F."/>
        </authorList>
    </citation>
    <scope>NUCLEOTIDE SEQUENCE [LARGE SCALE GENOMIC DNA]</scope>
    <source>
        <strain>BN</strain>
        <strain evidence="2">Sprague-Dawley</strain>
    </source>
</reference>
<evidence type="ECO:0000313" key="1">
    <source>
        <dbReference type="EMBL" id="EDM07170.1"/>
    </source>
</evidence>